<name>A0A0C3Q5V9_9AGAM</name>
<feature type="compositionally biased region" description="Pro residues" evidence="1">
    <location>
        <begin position="18"/>
        <end position="28"/>
    </location>
</feature>
<reference evidence="2 3" key="1">
    <citation type="submission" date="2014-04" db="EMBL/GenBank/DDBJ databases">
        <authorList>
            <consortium name="DOE Joint Genome Institute"/>
            <person name="Kuo A."/>
            <person name="Girlanda M."/>
            <person name="Perotto S."/>
            <person name="Kohler A."/>
            <person name="Nagy L.G."/>
            <person name="Floudas D."/>
            <person name="Copeland A."/>
            <person name="Barry K.W."/>
            <person name="Cichocki N."/>
            <person name="Veneault-Fourrey C."/>
            <person name="LaButti K."/>
            <person name="Lindquist E.A."/>
            <person name="Lipzen A."/>
            <person name="Lundell T."/>
            <person name="Morin E."/>
            <person name="Murat C."/>
            <person name="Sun H."/>
            <person name="Tunlid A."/>
            <person name="Henrissat B."/>
            <person name="Grigoriev I.V."/>
            <person name="Hibbett D.S."/>
            <person name="Martin F."/>
            <person name="Nordberg H.P."/>
            <person name="Cantor M.N."/>
            <person name="Hua S.X."/>
        </authorList>
    </citation>
    <scope>NUCLEOTIDE SEQUENCE [LARGE SCALE GENOMIC DNA]</scope>
    <source>
        <strain evidence="2 3">MUT 4182</strain>
    </source>
</reference>
<dbReference type="AlphaFoldDB" id="A0A0C3Q5V9"/>
<evidence type="ECO:0000313" key="3">
    <source>
        <dbReference type="Proteomes" id="UP000054248"/>
    </source>
</evidence>
<protein>
    <submittedName>
        <fullName evidence="2">Uncharacterized protein</fullName>
    </submittedName>
</protein>
<evidence type="ECO:0000313" key="2">
    <source>
        <dbReference type="EMBL" id="KIO18554.1"/>
    </source>
</evidence>
<dbReference type="EMBL" id="KN823277">
    <property type="protein sequence ID" value="KIO18554.1"/>
    <property type="molecule type" value="Genomic_DNA"/>
</dbReference>
<reference evidence="3" key="2">
    <citation type="submission" date="2015-01" db="EMBL/GenBank/DDBJ databases">
        <title>Evolutionary Origins and Diversification of the Mycorrhizal Mutualists.</title>
        <authorList>
            <consortium name="DOE Joint Genome Institute"/>
            <consortium name="Mycorrhizal Genomics Consortium"/>
            <person name="Kohler A."/>
            <person name="Kuo A."/>
            <person name="Nagy L.G."/>
            <person name="Floudas D."/>
            <person name="Copeland A."/>
            <person name="Barry K.W."/>
            <person name="Cichocki N."/>
            <person name="Veneault-Fourrey C."/>
            <person name="LaButti K."/>
            <person name="Lindquist E.A."/>
            <person name="Lipzen A."/>
            <person name="Lundell T."/>
            <person name="Morin E."/>
            <person name="Murat C."/>
            <person name="Riley R."/>
            <person name="Ohm R."/>
            <person name="Sun H."/>
            <person name="Tunlid A."/>
            <person name="Henrissat B."/>
            <person name="Grigoriev I.V."/>
            <person name="Hibbett D.S."/>
            <person name="Martin F."/>
        </authorList>
    </citation>
    <scope>NUCLEOTIDE SEQUENCE [LARGE SCALE GENOMIC DNA]</scope>
    <source>
        <strain evidence="3">MUT 4182</strain>
    </source>
</reference>
<accession>A0A0C3Q5V9</accession>
<dbReference type="HOGENOM" id="CLU_2225138_0_0_1"/>
<feature type="region of interest" description="Disordered" evidence="1">
    <location>
        <begin position="1"/>
        <end position="43"/>
    </location>
</feature>
<proteinExistence type="predicted"/>
<dbReference type="Proteomes" id="UP000054248">
    <property type="component" value="Unassembled WGS sequence"/>
</dbReference>
<feature type="compositionally biased region" description="Polar residues" evidence="1">
    <location>
        <begin position="30"/>
        <end position="43"/>
    </location>
</feature>
<evidence type="ECO:0000256" key="1">
    <source>
        <dbReference type="SAM" id="MobiDB-lite"/>
    </source>
</evidence>
<sequence>MSRSPWSIKSPPRGNRPLPSPYLEPPTPLSAHSRQSSNASLSTIEGPSAITSQSIFGASLQQSVAISNIALRVRDARGELKTWGYIPVVVAKWLGGSLFQVSYAEI</sequence>
<gene>
    <name evidence="2" type="ORF">M407DRAFT_31778</name>
</gene>
<keyword evidence="3" id="KW-1185">Reference proteome</keyword>
<organism evidence="2 3">
    <name type="scientific">Tulasnella calospora MUT 4182</name>
    <dbReference type="NCBI Taxonomy" id="1051891"/>
    <lineage>
        <taxon>Eukaryota</taxon>
        <taxon>Fungi</taxon>
        <taxon>Dikarya</taxon>
        <taxon>Basidiomycota</taxon>
        <taxon>Agaricomycotina</taxon>
        <taxon>Agaricomycetes</taxon>
        <taxon>Cantharellales</taxon>
        <taxon>Tulasnellaceae</taxon>
        <taxon>Tulasnella</taxon>
    </lineage>
</organism>